<dbReference type="Proteomes" id="UP000886667">
    <property type="component" value="Unassembled WGS sequence"/>
</dbReference>
<evidence type="ECO:0000313" key="1">
    <source>
        <dbReference type="EMBL" id="MCG7946177.1"/>
    </source>
</evidence>
<comment type="caution">
    <text evidence="1">The sequence shown here is derived from an EMBL/GenBank/DDBJ whole genome shotgun (WGS) entry which is preliminary data.</text>
</comment>
<dbReference type="EMBL" id="JAEPCM010000250">
    <property type="protein sequence ID" value="MCG7946177.1"/>
    <property type="molecule type" value="Genomic_DNA"/>
</dbReference>
<protein>
    <submittedName>
        <fullName evidence="1">Uncharacterized protein</fullName>
    </submittedName>
</protein>
<sequence>MGTEESSVIHVVDTTLEPGKNSKYESAETISTGFVSSTSVASSKVFAVSSSTLHGSVSVRTIPTASGRVTDEEPTT</sequence>
<name>A0A9E4N3W8_9GAMM</name>
<organism evidence="1 2">
    <name type="scientific">Candidatus Thiodiazotropha taylori</name>
    <dbReference type="NCBI Taxonomy" id="2792791"/>
    <lineage>
        <taxon>Bacteria</taxon>
        <taxon>Pseudomonadati</taxon>
        <taxon>Pseudomonadota</taxon>
        <taxon>Gammaproteobacteria</taxon>
        <taxon>Chromatiales</taxon>
        <taxon>Sedimenticolaceae</taxon>
        <taxon>Candidatus Thiodiazotropha</taxon>
    </lineage>
</organism>
<evidence type="ECO:0000313" key="2">
    <source>
        <dbReference type="Proteomes" id="UP000886667"/>
    </source>
</evidence>
<dbReference type="AlphaFoldDB" id="A0A9E4N3W8"/>
<reference evidence="1" key="1">
    <citation type="journal article" date="2021" name="Proc. Natl. Acad. Sci. U.S.A.">
        <title>Global biogeography of chemosynthetic symbionts reveals both localized and globally distributed symbiont groups. .</title>
        <authorList>
            <person name="Osvatic J.T."/>
            <person name="Wilkins L.G.E."/>
            <person name="Leibrecht L."/>
            <person name="Leray M."/>
            <person name="Zauner S."/>
            <person name="Polzin J."/>
            <person name="Camacho Y."/>
            <person name="Gros O."/>
            <person name="van Gils J.A."/>
            <person name="Eisen J.A."/>
            <person name="Petersen J.M."/>
            <person name="Yuen B."/>
        </authorList>
    </citation>
    <scope>NUCLEOTIDE SEQUENCE</scope>
    <source>
        <strain evidence="1">MAGclacostrist064TRANS</strain>
    </source>
</reference>
<proteinExistence type="predicted"/>
<gene>
    <name evidence="1" type="ORF">JAZ07_07490</name>
</gene>
<accession>A0A9E4N3W8</accession>